<dbReference type="EMBL" id="HBIJ01017088">
    <property type="protein sequence ID" value="CAE0370604.1"/>
    <property type="molecule type" value="Transcribed_RNA"/>
</dbReference>
<feature type="signal peptide" evidence="1">
    <location>
        <begin position="1"/>
        <end position="19"/>
    </location>
</feature>
<dbReference type="AlphaFoldDB" id="A0A7S3JZZ1"/>
<organism evidence="2">
    <name type="scientific">Aureoumbra lagunensis</name>
    <dbReference type="NCBI Taxonomy" id="44058"/>
    <lineage>
        <taxon>Eukaryota</taxon>
        <taxon>Sar</taxon>
        <taxon>Stramenopiles</taxon>
        <taxon>Ochrophyta</taxon>
        <taxon>Pelagophyceae</taxon>
        <taxon>Pelagomonadales</taxon>
        <taxon>Aureoumbra</taxon>
    </lineage>
</organism>
<evidence type="ECO:0000256" key="1">
    <source>
        <dbReference type="SAM" id="SignalP"/>
    </source>
</evidence>
<proteinExistence type="predicted"/>
<evidence type="ECO:0008006" key="3">
    <source>
        <dbReference type="Google" id="ProtNLM"/>
    </source>
</evidence>
<keyword evidence="1" id="KW-0732">Signal</keyword>
<name>A0A7S3JZZ1_9STRA</name>
<evidence type="ECO:0000313" key="2">
    <source>
        <dbReference type="EMBL" id="CAE0370604.1"/>
    </source>
</evidence>
<accession>A0A7S3JZZ1</accession>
<reference evidence="2" key="1">
    <citation type="submission" date="2021-01" db="EMBL/GenBank/DDBJ databases">
        <authorList>
            <person name="Corre E."/>
            <person name="Pelletier E."/>
            <person name="Niang G."/>
            <person name="Scheremetjew M."/>
            <person name="Finn R."/>
            <person name="Kale V."/>
            <person name="Holt S."/>
            <person name="Cochrane G."/>
            <person name="Meng A."/>
            <person name="Brown T."/>
            <person name="Cohen L."/>
        </authorList>
    </citation>
    <scope>NUCLEOTIDE SEQUENCE</scope>
    <source>
        <strain evidence="2">CCMP1510</strain>
    </source>
</reference>
<protein>
    <recommendedName>
        <fullName evidence="3">ILEI/PANDER domain-containing protein</fullName>
    </recommendedName>
</protein>
<gene>
    <name evidence="2" type="ORF">ALAG00032_LOCUS11383</name>
</gene>
<sequence length="491" mass="55278">MLLFVRILVVVLLVKKTCAIPLPKKFNQGLQRQEYSPPTEMTQVQKEVVQNATKNAESASKTANVAKLFDDQKVRNFMQENCPSIASMSSEALAQGIDNELRYAELVSNFEADGGGMDSFSLNDAQEDNYWPNSWEMIFLSNETSLNCSDYIVQQAAEENLYGFPPFSSTNNCIPPNFQAAANRPVYTAINSLRIDVGNPAFGDVSLVWRRSNFADVAGIVAHCDTGIWEFECDPVQAHPQDFWLDHPNCTQGPPGPFFGSLTHFSHLFQHSNNFFNDTNWLGLQTCRMLSTEDWGVEALVTASQTLEYWETVVAKTASLTPSRIRFVIASFASLFGHDEIGDRLRRICRRKGWILVWGFGDSLFAAAPDYDSSKTPKPFNRRLLDPITLDNTTLVHDTSSLPMNHAQEIQIFQKHWRIARDARPWSNASQWHDAFDALSSDLSITSHIAPLSARDDCPHPEDCIGTVPSPFSKENKRRYCLCYKTPSIIQ</sequence>
<feature type="chain" id="PRO_5031326235" description="ILEI/PANDER domain-containing protein" evidence="1">
    <location>
        <begin position="20"/>
        <end position="491"/>
    </location>
</feature>